<evidence type="ECO:0000259" key="3">
    <source>
        <dbReference type="Pfam" id="PF16344"/>
    </source>
</evidence>
<sequence length="321" mass="34960">MSTRSVSARDDREAALWADARRHPSWSPEQQAALELWLDGRPDRQDLLRRHEALIDDAAVIWATQRMIRTRTAPRRRQAWTLGAMASAGFAVAVGTVVMFGGVLPPRGDLIVGARGVPKPIALADGSAIRLNGHSEVRVDLGRNERRLHLKGEGFFEVAPDKSRPFSVEVDGVRVTAVGTRFNVDQRETPAGKIVEVEVFEGIVKVTGKGPSVNVHAGERASVSGGVVQRATLARPERETDVPPWAKGWLEFNEATLASVVDDLERATGVEVKLSDPAVGRVLVSGRFAYDDPENALAAMARLHGFRLTRQKADQFEISGG</sequence>
<evidence type="ECO:0000259" key="2">
    <source>
        <dbReference type="Pfam" id="PF04773"/>
    </source>
</evidence>
<keyword evidence="5" id="KW-1185">Reference proteome</keyword>
<dbReference type="Proteomes" id="UP000245073">
    <property type="component" value="Unassembled WGS sequence"/>
</dbReference>
<dbReference type="Pfam" id="PF16344">
    <property type="entry name" value="FecR_C"/>
    <property type="match status" value="1"/>
</dbReference>
<dbReference type="InterPro" id="IPR012373">
    <property type="entry name" value="Ferrdict_sens_TM"/>
</dbReference>
<comment type="caution">
    <text evidence="4">The sequence shown here is derived from an EMBL/GenBank/DDBJ whole genome shotgun (WGS) entry which is preliminary data.</text>
</comment>
<proteinExistence type="predicted"/>
<dbReference type="RefSeq" id="WP_109102772.1">
    <property type="nucleotide sequence ID" value="NZ_QDKQ01000069.1"/>
</dbReference>
<name>A0A2T9JI92_9CAUL</name>
<keyword evidence="1" id="KW-0812">Transmembrane</keyword>
<dbReference type="PIRSF" id="PIRSF018266">
    <property type="entry name" value="FecR"/>
    <property type="match status" value="1"/>
</dbReference>
<reference evidence="4 5" key="1">
    <citation type="submission" date="2018-04" db="EMBL/GenBank/DDBJ databases">
        <title>The genome sequence of Caulobacter sp. 744.</title>
        <authorList>
            <person name="Gao J."/>
            <person name="Sun J."/>
        </authorList>
    </citation>
    <scope>NUCLEOTIDE SEQUENCE [LARGE SCALE GENOMIC DNA]</scope>
    <source>
        <strain evidence="4 5">774</strain>
    </source>
</reference>
<dbReference type="PANTHER" id="PTHR30273">
    <property type="entry name" value="PERIPLASMIC SIGNAL SENSOR AND SIGMA FACTOR ACTIVATOR FECR-RELATED"/>
    <property type="match status" value="1"/>
</dbReference>
<dbReference type="Gene3D" id="3.55.50.30">
    <property type="match status" value="1"/>
</dbReference>
<dbReference type="AlphaFoldDB" id="A0A2T9JI92"/>
<dbReference type="GO" id="GO:0016989">
    <property type="term" value="F:sigma factor antagonist activity"/>
    <property type="evidence" value="ECO:0007669"/>
    <property type="project" value="TreeGrafter"/>
</dbReference>
<feature type="domain" description="Protein FecR C-terminal" evidence="3">
    <location>
        <begin position="250"/>
        <end position="312"/>
    </location>
</feature>
<dbReference type="Gene3D" id="2.60.120.1440">
    <property type="match status" value="1"/>
</dbReference>
<dbReference type="Pfam" id="PF04773">
    <property type="entry name" value="FecR"/>
    <property type="match status" value="1"/>
</dbReference>
<dbReference type="InterPro" id="IPR006860">
    <property type="entry name" value="FecR"/>
</dbReference>
<protein>
    <submittedName>
        <fullName evidence="4">Uncharacterized protein</fullName>
    </submittedName>
</protein>
<evidence type="ECO:0000313" key="4">
    <source>
        <dbReference type="EMBL" id="PVM83421.1"/>
    </source>
</evidence>
<dbReference type="EMBL" id="QDKQ01000069">
    <property type="protein sequence ID" value="PVM83421.1"/>
    <property type="molecule type" value="Genomic_DNA"/>
</dbReference>
<evidence type="ECO:0000313" key="5">
    <source>
        <dbReference type="Proteomes" id="UP000245073"/>
    </source>
</evidence>
<evidence type="ECO:0000256" key="1">
    <source>
        <dbReference type="SAM" id="Phobius"/>
    </source>
</evidence>
<keyword evidence="1" id="KW-1133">Transmembrane helix</keyword>
<organism evidence="4 5">
    <name type="scientific">Caulobacter endophyticus</name>
    <dbReference type="NCBI Taxonomy" id="2172652"/>
    <lineage>
        <taxon>Bacteria</taxon>
        <taxon>Pseudomonadati</taxon>
        <taxon>Pseudomonadota</taxon>
        <taxon>Alphaproteobacteria</taxon>
        <taxon>Caulobacterales</taxon>
        <taxon>Caulobacteraceae</taxon>
        <taxon>Caulobacter</taxon>
    </lineage>
</organism>
<accession>A0A2T9JI92</accession>
<dbReference type="OrthoDB" id="9798846at2"/>
<feature type="domain" description="FecR protein" evidence="2">
    <location>
        <begin position="121"/>
        <end position="205"/>
    </location>
</feature>
<dbReference type="InterPro" id="IPR032508">
    <property type="entry name" value="FecR_C"/>
</dbReference>
<dbReference type="PANTHER" id="PTHR30273:SF2">
    <property type="entry name" value="PROTEIN FECR"/>
    <property type="match status" value="1"/>
</dbReference>
<keyword evidence="1" id="KW-0472">Membrane</keyword>
<feature type="transmembrane region" description="Helical" evidence="1">
    <location>
        <begin position="79"/>
        <end position="104"/>
    </location>
</feature>
<gene>
    <name evidence="4" type="ORF">DDF67_21025</name>
</gene>